<keyword evidence="3" id="KW-1185">Reference proteome</keyword>
<evidence type="ECO:0000313" key="3">
    <source>
        <dbReference type="Proteomes" id="UP000707206"/>
    </source>
</evidence>
<reference evidence="2" key="2">
    <citation type="submission" date="2020-03" db="EMBL/GenBank/DDBJ databases">
        <title>Flavobacteriaceae bacterium strain TP-CH-4, a member of the family Flavobacteriaceae isolated from a deep-sea seamount.</title>
        <authorList>
            <person name="Zhang D.-C."/>
        </authorList>
    </citation>
    <scope>NUCLEOTIDE SEQUENCE</scope>
    <source>
        <strain evidence="2">TP-CH-4</strain>
    </source>
</reference>
<protein>
    <recommendedName>
        <fullName evidence="4">Lipoprotein</fullName>
    </recommendedName>
</protein>
<evidence type="ECO:0000313" key="2">
    <source>
        <dbReference type="EMBL" id="NHF58726.1"/>
    </source>
</evidence>
<dbReference type="PROSITE" id="PS51257">
    <property type="entry name" value="PROKAR_LIPOPROTEIN"/>
    <property type="match status" value="1"/>
</dbReference>
<reference evidence="2" key="1">
    <citation type="submission" date="2019-07" db="EMBL/GenBank/DDBJ databases">
        <authorList>
            <person name="De-Chao Zhang Q."/>
        </authorList>
    </citation>
    <scope>NUCLEOTIDE SEQUENCE</scope>
    <source>
        <strain evidence="2">TP-CH-4</strain>
    </source>
</reference>
<name>A0A967E9R7_9FLAO</name>
<dbReference type="Proteomes" id="UP000707206">
    <property type="component" value="Unassembled WGS sequence"/>
</dbReference>
<organism evidence="2 3">
    <name type="scientific">Pelagihabitans pacificus</name>
    <dbReference type="NCBI Taxonomy" id="2696054"/>
    <lineage>
        <taxon>Bacteria</taxon>
        <taxon>Pseudomonadati</taxon>
        <taxon>Bacteroidota</taxon>
        <taxon>Flavobacteriia</taxon>
        <taxon>Flavobacteriales</taxon>
        <taxon>Flavobacteriaceae</taxon>
        <taxon>Pelagihabitans</taxon>
    </lineage>
</organism>
<dbReference type="AlphaFoldDB" id="A0A967E9R7"/>
<accession>A0A967E9R7</accession>
<keyword evidence="1" id="KW-0732">Signal</keyword>
<sequence length="159" mass="17982">MKKRPLALLGLSFMLFLGGCSNSTSEVDNPLFPQELVISSFSVQAPSGWEWEQDQGIDTFIGRIFNNEDTIYFDMGYLSFGGLELVEKSARNISFQPTAINGVPAIIEKEYTPEGESNGEIRLSVYLDAGDRQRLNRLYIFDPKDEQTVLAIFRSHKFE</sequence>
<dbReference type="EMBL" id="VIKU02000001">
    <property type="protein sequence ID" value="NHF58726.1"/>
    <property type="molecule type" value="Genomic_DNA"/>
</dbReference>
<feature type="chain" id="PRO_5037708252" description="Lipoprotein" evidence="1">
    <location>
        <begin position="27"/>
        <end position="159"/>
    </location>
</feature>
<evidence type="ECO:0000256" key="1">
    <source>
        <dbReference type="SAM" id="SignalP"/>
    </source>
</evidence>
<evidence type="ECO:0008006" key="4">
    <source>
        <dbReference type="Google" id="ProtNLM"/>
    </source>
</evidence>
<proteinExistence type="predicted"/>
<gene>
    <name evidence="2" type="ORF">FK220_005205</name>
</gene>
<comment type="caution">
    <text evidence="2">The sequence shown here is derived from an EMBL/GenBank/DDBJ whole genome shotgun (WGS) entry which is preliminary data.</text>
</comment>
<dbReference type="RefSeq" id="WP_152573200.1">
    <property type="nucleotide sequence ID" value="NZ_VIKU02000001.1"/>
</dbReference>
<feature type="signal peptide" evidence="1">
    <location>
        <begin position="1"/>
        <end position="26"/>
    </location>
</feature>